<proteinExistence type="predicted"/>
<name>A0A218UGP8_9PASE</name>
<reference evidence="2 3" key="1">
    <citation type="submission" date="2017-05" db="EMBL/GenBank/DDBJ databases">
        <title>Genome of assembly of the Bengalese finch, Lonchura striata domestica.</title>
        <authorList>
            <person name="Colquitt B.M."/>
            <person name="Brainard M.S."/>
        </authorList>
    </citation>
    <scope>NUCLEOTIDE SEQUENCE [LARGE SCALE GENOMIC DNA]</scope>
    <source>
        <strain evidence="2">White83orange57</strain>
    </source>
</reference>
<organism evidence="2 3">
    <name type="scientific">Lonchura striata</name>
    <name type="common">white-rumped munia</name>
    <dbReference type="NCBI Taxonomy" id="40157"/>
    <lineage>
        <taxon>Eukaryota</taxon>
        <taxon>Metazoa</taxon>
        <taxon>Chordata</taxon>
        <taxon>Craniata</taxon>
        <taxon>Vertebrata</taxon>
        <taxon>Euteleostomi</taxon>
        <taxon>Archelosauria</taxon>
        <taxon>Archosauria</taxon>
        <taxon>Dinosauria</taxon>
        <taxon>Saurischia</taxon>
        <taxon>Theropoda</taxon>
        <taxon>Coelurosauria</taxon>
        <taxon>Aves</taxon>
        <taxon>Neognathae</taxon>
        <taxon>Neoaves</taxon>
        <taxon>Telluraves</taxon>
        <taxon>Australaves</taxon>
        <taxon>Passeriformes</taxon>
        <taxon>Passeroidea</taxon>
        <taxon>Estrildidae</taxon>
        <taxon>Estrildinae</taxon>
        <taxon>Lonchura</taxon>
    </lineage>
</organism>
<dbReference type="Proteomes" id="UP000197619">
    <property type="component" value="Unassembled WGS sequence"/>
</dbReference>
<keyword evidence="3" id="KW-1185">Reference proteome</keyword>
<evidence type="ECO:0000313" key="3">
    <source>
        <dbReference type="Proteomes" id="UP000197619"/>
    </source>
</evidence>
<sequence length="130" mass="13913">MMRPRGLGWAGGPGKRRHGGGHGARAGQPGLTAGRSGRTEAAGPPGHRSAPGRGPQRWHVCESLSRRILFLLEARRSRGRRGGCWVCRGSLGRDPCAVPDPRGGNRAGLALPEPLGQWRWFFSTQMETGG</sequence>
<gene>
    <name evidence="2" type="ORF">RLOC_00006254</name>
</gene>
<accession>A0A218UGP8</accession>
<evidence type="ECO:0000313" key="2">
    <source>
        <dbReference type="EMBL" id="OWK52919.1"/>
    </source>
</evidence>
<comment type="caution">
    <text evidence="2">The sequence shown here is derived from an EMBL/GenBank/DDBJ whole genome shotgun (WGS) entry which is preliminary data.</text>
</comment>
<protein>
    <submittedName>
        <fullName evidence="2">Uncharacterized protein</fullName>
    </submittedName>
</protein>
<dbReference type="AlphaFoldDB" id="A0A218UGP8"/>
<evidence type="ECO:0000256" key="1">
    <source>
        <dbReference type="SAM" id="MobiDB-lite"/>
    </source>
</evidence>
<dbReference type="EMBL" id="MUZQ01000313">
    <property type="protein sequence ID" value="OWK52919.1"/>
    <property type="molecule type" value="Genomic_DNA"/>
</dbReference>
<feature type="region of interest" description="Disordered" evidence="1">
    <location>
        <begin position="1"/>
        <end position="57"/>
    </location>
</feature>